<protein>
    <submittedName>
        <fullName evidence="1">Uncharacterized protein</fullName>
    </submittedName>
</protein>
<comment type="caution">
    <text evidence="1">The sequence shown here is derived from an EMBL/GenBank/DDBJ whole genome shotgun (WGS) entry which is preliminary data.</text>
</comment>
<organism evidence="1">
    <name type="scientific">marine sediment metagenome</name>
    <dbReference type="NCBI Taxonomy" id="412755"/>
    <lineage>
        <taxon>unclassified sequences</taxon>
        <taxon>metagenomes</taxon>
        <taxon>ecological metagenomes</taxon>
    </lineage>
</organism>
<feature type="non-terminal residue" evidence="1">
    <location>
        <position position="84"/>
    </location>
</feature>
<gene>
    <name evidence="1" type="ORF">S06H3_49012</name>
</gene>
<proteinExistence type="predicted"/>
<dbReference type="AlphaFoldDB" id="X1MMX1"/>
<accession>X1MMX1</accession>
<sequence length="84" mass="9434">MSGTKRMLEEVAERMEIDDPNDPRVEAEANRLLSLGERRFVVLETHPNSGGCWVGKLGTGSEVLEYLKDLEKKGQLDYVGNIIE</sequence>
<evidence type="ECO:0000313" key="1">
    <source>
        <dbReference type="EMBL" id="GAI32962.1"/>
    </source>
</evidence>
<name>X1MMX1_9ZZZZ</name>
<dbReference type="EMBL" id="BARV01030915">
    <property type="protein sequence ID" value="GAI32962.1"/>
    <property type="molecule type" value="Genomic_DNA"/>
</dbReference>
<reference evidence="1" key="1">
    <citation type="journal article" date="2014" name="Front. Microbiol.">
        <title>High frequency of phylogenetically diverse reductive dehalogenase-homologous genes in deep subseafloor sedimentary metagenomes.</title>
        <authorList>
            <person name="Kawai M."/>
            <person name="Futagami T."/>
            <person name="Toyoda A."/>
            <person name="Takaki Y."/>
            <person name="Nishi S."/>
            <person name="Hori S."/>
            <person name="Arai W."/>
            <person name="Tsubouchi T."/>
            <person name="Morono Y."/>
            <person name="Uchiyama I."/>
            <person name="Ito T."/>
            <person name="Fujiyama A."/>
            <person name="Inagaki F."/>
            <person name="Takami H."/>
        </authorList>
    </citation>
    <scope>NUCLEOTIDE SEQUENCE</scope>
    <source>
        <strain evidence="1">Expedition CK06-06</strain>
    </source>
</reference>